<evidence type="ECO:0000313" key="3">
    <source>
        <dbReference type="Proteomes" id="UP000001107"/>
    </source>
</evidence>
<organism evidence="2 3">
    <name type="scientific">Methanococcus vannielii (strain ATCC 35089 / DSM 1224 / JCM 13029 / OCM 148 / SB)</name>
    <dbReference type="NCBI Taxonomy" id="406327"/>
    <lineage>
        <taxon>Archaea</taxon>
        <taxon>Methanobacteriati</taxon>
        <taxon>Methanobacteriota</taxon>
        <taxon>Methanomada group</taxon>
        <taxon>Methanococci</taxon>
        <taxon>Methanococcales</taxon>
        <taxon>Methanococcaceae</taxon>
        <taxon>Methanococcus</taxon>
    </lineage>
</organism>
<dbReference type="RefSeq" id="WP_011972286.1">
    <property type="nucleotide sequence ID" value="NC_009634.1"/>
</dbReference>
<sequence length="104" mass="11480">MKEGIFFGEGMKFVKESYPDIYGAVVELNKVAYTGKVLDYKTQKLIAIGIIAATGDDLATEKQMRSGMNELNITKEEIVDSLRVVLLTSGMPAFTKAMKVLNKL</sequence>
<dbReference type="eggNOG" id="arCOG02148">
    <property type="taxonomic scope" value="Archaea"/>
</dbReference>
<evidence type="ECO:0000313" key="2">
    <source>
        <dbReference type="EMBL" id="ABR54383.1"/>
    </source>
</evidence>
<feature type="domain" description="Carboxymuconolactone decarboxylase-like" evidence="1">
    <location>
        <begin position="19"/>
        <end position="102"/>
    </location>
</feature>
<dbReference type="Gene3D" id="1.20.1290.10">
    <property type="entry name" value="AhpD-like"/>
    <property type="match status" value="1"/>
</dbReference>
<keyword evidence="3" id="KW-1185">Reference proteome</keyword>
<dbReference type="AlphaFoldDB" id="A6UPG1"/>
<dbReference type="PANTHER" id="PTHR33930">
    <property type="entry name" value="ALKYL HYDROPEROXIDE REDUCTASE AHPD"/>
    <property type="match status" value="1"/>
</dbReference>
<dbReference type="GeneID" id="5325509"/>
<dbReference type="EMBL" id="CP000742">
    <property type="protein sequence ID" value="ABR54383.1"/>
    <property type="molecule type" value="Genomic_DNA"/>
</dbReference>
<dbReference type="InterPro" id="IPR003779">
    <property type="entry name" value="CMD-like"/>
</dbReference>
<dbReference type="OrthoDB" id="73788at2157"/>
<accession>A6UPG1</accession>
<dbReference type="SUPFAM" id="SSF69118">
    <property type="entry name" value="AhpD-like"/>
    <property type="match status" value="1"/>
</dbReference>
<gene>
    <name evidence="2" type="ordered locus">Mevan_0476</name>
</gene>
<dbReference type="HOGENOM" id="CLU_137228_5_0_2"/>
<dbReference type="GO" id="GO:0051920">
    <property type="term" value="F:peroxiredoxin activity"/>
    <property type="evidence" value="ECO:0007669"/>
    <property type="project" value="InterPro"/>
</dbReference>
<dbReference type="Pfam" id="PF02627">
    <property type="entry name" value="CMD"/>
    <property type="match status" value="1"/>
</dbReference>
<reference evidence="2" key="1">
    <citation type="submission" date="2007-06" db="EMBL/GenBank/DDBJ databases">
        <title>Complete sequence of Methanococcus vannielii SB.</title>
        <authorList>
            <consortium name="US DOE Joint Genome Institute"/>
            <person name="Copeland A."/>
            <person name="Lucas S."/>
            <person name="Lapidus A."/>
            <person name="Barry K."/>
            <person name="Glavina del Rio T."/>
            <person name="Dalin E."/>
            <person name="Tice H."/>
            <person name="Pitluck S."/>
            <person name="Chain P."/>
            <person name="Malfatti S."/>
            <person name="Shin M."/>
            <person name="Vergez L."/>
            <person name="Schmutz J."/>
            <person name="Larimer F."/>
            <person name="Land M."/>
            <person name="Hauser L."/>
            <person name="Kyrpides N."/>
            <person name="Anderson I."/>
            <person name="Sieprawska-Lupa M."/>
            <person name="Whitman W.B."/>
            <person name="Richardson P."/>
        </authorList>
    </citation>
    <scope>NUCLEOTIDE SEQUENCE [LARGE SCALE GENOMIC DNA]</scope>
    <source>
        <strain evidence="2">SB</strain>
    </source>
</reference>
<dbReference type="STRING" id="406327.Mevan_0476"/>
<dbReference type="KEGG" id="mvn:Mevan_0476"/>
<proteinExistence type="predicted"/>
<name>A6UPG1_METVS</name>
<dbReference type="PANTHER" id="PTHR33930:SF2">
    <property type="entry name" value="BLR3452 PROTEIN"/>
    <property type="match status" value="1"/>
</dbReference>
<dbReference type="Proteomes" id="UP000001107">
    <property type="component" value="Chromosome"/>
</dbReference>
<dbReference type="InterPro" id="IPR029032">
    <property type="entry name" value="AhpD-like"/>
</dbReference>
<evidence type="ECO:0000259" key="1">
    <source>
        <dbReference type="Pfam" id="PF02627"/>
    </source>
</evidence>
<protein>
    <submittedName>
        <fullName evidence="2">Carboxymuconolactone decarboxylase</fullName>
    </submittedName>
</protein>